<reference evidence="1" key="2">
    <citation type="journal article" date="2015" name="Fish Shellfish Immunol.">
        <title>Early steps in the European eel (Anguilla anguilla)-Vibrio vulnificus interaction in the gills: Role of the RtxA13 toxin.</title>
        <authorList>
            <person name="Callol A."/>
            <person name="Pajuelo D."/>
            <person name="Ebbesson L."/>
            <person name="Teles M."/>
            <person name="MacKenzie S."/>
            <person name="Amaro C."/>
        </authorList>
    </citation>
    <scope>NUCLEOTIDE SEQUENCE</scope>
</reference>
<protein>
    <submittedName>
        <fullName evidence="1">Uncharacterized protein</fullName>
    </submittedName>
</protein>
<organism evidence="1">
    <name type="scientific">Anguilla anguilla</name>
    <name type="common">European freshwater eel</name>
    <name type="synonym">Muraena anguilla</name>
    <dbReference type="NCBI Taxonomy" id="7936"/>
    <lineage>
        <taxon>Eukaryota</taxon>
        <taxon>Metazoa</taxon>
        <taxon>Chordata</taxon>
        <taxon>Craniata</taxon>
        <taxon>Vertebrata</taxon>
        <taxon>Euteleostomi</taxon>
        <taxon>Actinopterygii</taxon>
        <taxon>Neopterygii</taxon>
        <taxon>Teleostei</taxon>
        <taxon>Anguilliformes</taxon>
        <taxon>Anguillidae</taxon>
        <taxon>Anguilla</taxon>
    </lineage>
</organism>
<dbReference type="EMBL" id="GBXM01077638">
    <property type="protein sequence ID" value="JAH30939.1"/>
    <property type="molecule type" value="Transcribed_RNA"/>
</dbReference>
<reference evidence="1" key="1">
    <citation type="submission" date="2014-11" db="EMBL/GenBank/DDBJ databases">
        <authorList>
            <person name="Amaro Gonzalez C."/>
        </authorList>
    </citation>
    <scope>NUCLEOTIDE SEQUENCE</scope>
</reference>
<evidence type="ECO:0000313" key="1">
    <source>
        <dbReference type="EMBL" id="JAH30939.1"/>
    </source>
</evidence>
<name>A0A0E9RPC2_ANGAN</name>
<dbReference type="AlphaFoldDB" id="A0A0E9RPC2"/>
<sequence>MFVYSIRQWKCSEFKFCNVNSQNSKFLMNSKNVCALYPL</sequence>
<accession>A0A0E9RPC2</accession>
<proteinExistence type="predicted"/>